<feature type="domain" description="SLC41A/MgtE integral membrane" evidence="10">
    <location>
        <begin position="185"/>
        <end position="308"/>
    </location>
</feature>
<feature type="region of interest" description="Disordered" evidence="8">
    <location>
        <begin position="112"/>
        <end position="134"/>
    </location>
</feature>
<dbReference type="GO" id="GO:0016020">
    <property type="term" value="C:membrane"/>
    <property type="evidence" value="ECO:0007669"/>
    <property type="project" value="UniProtKB-SubCell"/>
</dbReference>
<evidence type="ECO:0000256" key="2">
    <source>
        <dbReference type="ARBA" id="ARBA00009749"/>
    </source>
</evidence>
<feature type="transmembrane region" description="Helical" evidence="9">
    <location>
        <begin position="256"/>
        <end position="279"/>
    </location>
</feature>
<keyword evidence="4 9" id="KW-0812">Transmembrane</keyword>
<dbReference type="InterPro" id="IPR036739">
    <property type="entry name" value="SLC41_membr_dom_sf"/>
</dbReference>
<evidence type="ECO:0000256" key="9">
    <source>
        <dbReference type="SAM" id="Phobius"/>
    </source>
</evidence>
<comment type="similarity">
    <text evidence="2">Belongs to the SLC41A transporter family.</text>
</comment>
<evidence type="ECO:0000259" key="10">
    <source>
        <dbReference type="Pfam" id="PF01769"/>
    </source>
</evidence>
<protein>
    <recommendedName>
        <fullName evidence="10">SLC41A/MgtE integral membrane domain-containing protein</fullName>
    </recommendedName>
</protein>
<sequence>MSLLSVRTTSYSRTSQVSLLSVMSSPRSGSNHGSQPPSLSSSAFASSSAFHRYLIQPLSPKGWTSSSAGASERASQRLRRMGAPPGATPDKLQVTTDKTLCDTGAPVPVNAIDDYCPIDDDDDDGGSRKKDNKRDAKAATDALSEAYARGRWLLGLLVLQSTSSVVLDKYQELLKDHIVVTLFLTMLVGAGGNCGNQSAIQVIRGLATGSLNTTWPCFLRTFRQQIAVGSLLGVALGVGGYARVSLSGGSTTDAAAISAALAVIVVSSAAAGTVLPFAFARAGVDPANSGTSIQVLMDVAGVTITCGICRAVFAYVAQTHHLAESITSAATAMGAGA</sequence>
<keyword evidence="5" id="KW-0460">Magnesium</keyword>
<dbReference type="Gene3D" id="1.10.357.20">
    <property type="entry name" value="SLC41 divalent cation transporters, integral membrane domain"/>
    <property type="match status" value="1"/>
</dbReference>
<dbReference type="Pfam" id="PF01769">
    <property type="entry name" value="MgtE"/>
    <property type="match status" value="1"/>
</dbReference>
<dbReference type="PANTHER" id="PTHR41394">
    <property type="entry name" value="MAGNESIUM TRANSPORTER MGTE"/>
    <property type="match status" value="1"/>
</dbReference>
<feature type="compositionally biased region" description="Basic and acidic residues" evidence="8">
    <location>
        <begin position="125"/>
        <end position="134"/>
    </location>
</feature>
<keyword evidence="3" id="KW-0813">Transport</keyword>
<evidence type="ECO:0000256" key="5">
    <source>
        <dbReference type="ARBA" id="ARBA00022842"/>
    </source>
</evidence>
<evidence type="ECO:0000256" key="7">
    <source>
        <dbReference type="ARBA" id="ARBA00023136"/>
    </source>
</evidence>
<gene>
    <name evidence="11" type="ORF">PPRO1316_LOCUS2570</name>
</gene>
<feature type="compositionally biased region" description="Polar residues" evidence="8">
    <location>
        <begin position="22"/>
        <end position="37"/>
    </location>
</feature>
<evidence type="ECO:0000256" key="1">
    <source>
        <dbReference type="ARBA" id="ARBA00004141"/>
    </source>
</evidence>
<feature type="transmembrane region" description="Helical" evidence="9">
    <location>
        <begin position="299"/>
        <end position="317"/>
    </location>
</feature>
<dbReference type="SUPFAM" id="SSF161093">
    <property type="entry name" value="MgtE membrane domain-like"/>
    <property type="match status" value="1"/>
</dbReference>
<evidence type="ECO:0000256" key="4">
    <source>
        <dbReference type="ARBA" id="ARBA00022692"/>
    </source>
</evidence>
<dbReference type="GO" id="GO:0008324">
    <property type="term" value="F:monoatomic cation transmembrane transporter activity"/>
    <property type="evidence" value="ECO:0007669"/>
    <property type="project" value="InterPro"/>
</dbReference>
<dbReference type="AlphaFoldDB" id="A0A7S3E1P2"/>
<dbReference type="PANTHER" id="PTHR41394:SF5">
    <property type="entry name" value="SLC41A_MGTE INTEGRAL MEMBRANE DOMAIN-CONTAINING PROTEIN"/>
    <property type="match status" value="1"/>
</dbReference>
<reference evidence="11" key="1">
    <citation type="submission" date="2021-01" db="EMBL/GenBank/DDBJ databases">
        <authorList>
            <person name="Corre E."/>
            <person name="Pelletier E."/>
            <person name="Niang G."/>
            <person name="Scheremetjew M."/>
            <person name="Finn R."/>
            <person name="Kale V."/>
            <person name="Holt S."/>
            <person name="Cochrane G."/>
            <person name="Meng A."/>
            <person name="Brown T."/>
            <person name="Cohen L."/>
        </authorList>
    </citation>
    <scope>NUCLEOTIDE SEQUENCE</scope>
    <source>
        <strain evidence="11">RCC2336</strain>
    </source>
</reference>
<name>A0A7S3E1P2_9CHLO</name>
<feature type="region of interest" description="Disordered" evidence="8">
    <location>
        <begin position="22"/>
        <end position="42"/>
    </location>
</feature>
<dbReference type="InterPro" id="IPR006667">
    <property type="entry name" value="SLC41_membr_dom"/>
</dbReference>
<evidence type="ECO:0000256" key="8">
    <source>
        <dbReference type="SAM" id="MobiDB-lite"/>
    </source>
</evidence>
<evidence type="ECO:0000313" key="11">
    <source>
        <dbReference type="EMBL" id="CAE0013093.1"/>
    </source>
</evidence>
<dbReference type="EMBL" id="HBHV01003758">
    <property type="protein sequence ID" value="CAE0013093.1"/>
    <property type="molecule type" value="Transcribed_RNA"/>
</dbReference>
<evidence type="ECO:0000256" key="3">
    <source>
        <dbReference type="ARBA" id="ARBA00022448"/>
    </source>
</evidence>
<accession>A0A7S3E1P2</accession>
<keyword evidence="7 9" id="KW-0472">Membrane</keyword>
<feature type="region of interest" description="Disordered" evidence="8">
    <location>
        <begin position="61"/>
        <end position="95"/>
    </location>
</feature>
<keyword evidence="6 9" id="KW-1133">Transmembrane helix</keyword>
<evidence type="ECO:0000256" key="6">
    <source>
        <dbReference type="ARBA" id="ARBA00022989"/>
    </source>
</evidence>
<organism evidence="11">
    <name type="scientific">Pycnococcus provasolii</name>
    <dbReference type="NCBI Taxonomy" id="41880"/>
    <lineage>
        <taxon>Eukaryota</taxon>
        <taxon>Viridiplantae</taxon>
        <taxon>Chlorophyta</taxon>
        <taxon>Pseudoscourfieldiophyceae</taxon>
        <taxon>Pseudoscourfieldiales</taxon>
        <taxon>Pycnococcaceae</taxon>
        <taxon>Pycnococcus</taxon>
    </lineage>
</organism>
<comment type="subcellular location">
    <subcellularLocation>
        <location evidence="1">Membrane</location>
        <topology evidence="1">Multi-pass membrane protein</topology>
    </subcellularLocation>
</comment>
<feature type="transmembrane region" description="Helical" evidence="9">
    <location>
        <begin position="226"/>
        <end position="244"/>
    </location>
</feature>
<proteinExistence type="inferred from homology"/>